<evidence type="ECO:0000313" key="2">
    <source>
        <dbReference type="EMBL" id="OGE80481.1"/>
    </source>
</evidence>
<evidence type="ECO:0000256" key="1">
    <source>
        <dbReference type="ARBA" id="ARBA00006479"/>
    </source>
</evidence>
<comment type="similarity">
    <text evidence="1">Belongs to the ROK (NagC/XylR) family.</text>
</comment>
<dbReference type="Gene3D" id="3.30.420.40">
    <property type="match status" value="3"/>
</dbReference>
<dbReference type="PANTHER" id="PTHR18964">
    <property type="entry name" value="ROK (REPRESSOR, ORF, KINASE) FAMILY"/>
    <property type="match status" value="1"/>
</dbReference>
<proteinExistence type="inferred from homology"/>
<dbReference type="PANTHER" id="PTHR18964:SF149">
    <property type="entry name" value="BIFUNCTIONAL UDP-N-ACETYLGLUCOSAMINE 2-EPIMERASE_N-ACETYLMANNOSAMINE KINASE"/>
    <property type="match status" value="1"/>
</dbReference>
<comment type="caution">
    <text evidence="2">The sequence shown here is derived from an EMBL/GenBank/DDBJ whole genome shotgun (WGS) entry which is preliminary data.</text>
</comment>
<dbReference type="EMBL" id="MFEJ01000011">
    <property type="protein sequence ID" value="OGE80481.1"/>
    <property type="molecule type" value="Genomic_DNA"/>
</dbReference>
<accession>A0A1F5NS31</accession>
<gene>
    <name evidence="2" type="ORF">A2660_01310</name>
</gene>
<dbReference type="AlphaFoldDB" id="A0A1F5NS31"/>
<dbReference type="SUPFAM" id="SSF53067">
    <property type="entry name" value="Actin-like ATPase domain"/>
    <property type="match status" value="1"/>
</dbReference>
<dbReference type="Pfam" id="PF00480">
    <property type="entry name" value="ROK"/>
    <property type="match status" value="1"/>
</dbReference>
<dbReference type="InterPro" id="IPR043129">
    <property type="entry name" value="ATPase_NBD"/>
</dbReference>
<organism evidence="2 3">
    <name type="scientific">Candidatus Doudnabacteria bacterium RIFCSPHIGHO2_01_FULL_45_18</name>
    <dbReference type="NCBI Taxonomy" id="1817823"/>
    <lineage>
        <taxon>Bacteria</taxon>
        <taxon>Candidatus Doudnaibacteriota</taxon>
    </lineage>
</organism>
<evidence type="ECO:0000313" key="3">
    <source>
        <dbReference type="Proteomes" id="UP000176233"/>
    </source>
</evidence>
<reference evidence="2 3" key="1">
    <citation type="journal article" date="2016" name="Nat. Commun.">
        <title>Thousands of microbial genomes shed light on interconnected biogeochemical processes in an aquifer system.</title>
        <authorList>
            <person name="Anantharaman K."/>
            <person name="Brown C.T."/>
            <person name="Hug L.A."/>
            <person name="Sharon I."/>
            <person name="Castelle C.J."/>
            <person name="Probst A.J."/>
            <person name="Thomas B.C."/>
            <person name="Singh A."/>
            <person name="Wilkins M.J."/>
            <person name="Karaoz U."/>
            <person name="Brodie E.L."/>
            <person name="Williams K.H."/>
            <person name="Hubbard S.S."/>
            <person name="Banfield J.F."/>
        </authorList>
    </citation>
    <scope>NUCLEOTIDE SEQUENCE [LARGE SCALE GENOMIC DNA]</scope>
</reference>
<dbReference type="Proteomes" id="UP000176233">
    <property type="component" value="Unassembled WGS sequence"/>
</dbReference>
<name>A0A1F5NS31_9BACT</name>
<sequence>MKKILGIDVGGTKIAAGLVDNKLRVSSIAIMPTSQTDLVRQLVNLVGSYDGFSAIGLAMPGQVLGNGVVTRLPNVKDFDSVNLKQTMAKKFKVPVNVLNDAKAFTFAEALVGQGKDSTVVAGIILGTGVGVGIVIDKKIYLGKDGIAGELEHVTLLDNKMFRDHRHAAGEFVNAHEAKKYLKTILNMVVLSFNPDVIVLGGSWSKLTGMEVLANTLTTSVGGYKNTTPVRISKLKHAGIIGVALPLLKK</sequence>
<dbReference type="CDD" id="cd23763">
    <property type="entry name" value="ASKHA_ATPase_ROK"/>
    <property type="match status" value="1"/>
</dbReference>
<dbReference type="InterPro" id="IPR000600">
    <property type="entry name" value="ROK"/>
</dbReference>
<evidence type="ECO:0008006" key="4">
    <source>
        <dbReference type="Google" id="ProtNLM"/>
    </source>
</evidence>
<protein>
    <recommendedName>
        <fullName evidence="4">ROK family protein</fullName>
    </recommendedName>
</protein>